<protein>
    <submittedName>
        <fullName evidence="2">Uncharacterized protein</fullName>
    </submittedName>
</protein>
<dbReference type="Proteomes" id="UP001295684">
    <property type="component" value="Unassembled WGS sequence"/>
</dbReference>
<keyword evidence="3" id="KW-1185">Reference proteome</keyword>
<name>A0AAD1XC71_EUPCR</name>
<sequence length="312" mass="36386">MQSIEKKRQRVSEDPDSSSKPRLSGKERAKIHRERKKKYYEDLEADNEKFKIEIKDLKEEILKQATEIKQLEEKLKQAEEASASADAKKIIKLPQLSSFFNINKEEEKQNPAEKEDLDKSPCESKEGKEEPNETGVFTADPKRMELMKQHLSEIIENIIPPENKLMLVLFEYVPVSKFIRMKNLSRYKYLDRKSVGIPLLDEFIESYLSDSLIDFIEAYGKRYLKTLQEVRRVVKKLVYIKSKLSQTLTSLYDIDKEVATSPEAPFESQDYLNILTHCSKMKESDVFSNKILWHLDQTGQDEEVHGLNESNS</sequence>
<dbReference type="EMBL" id="CAMPGE010006755">
    <property type="protein sequence ID" value="CAI2365642.1"/>
    <property type="molecule type" value="Genomic_DNA"/>
</dbReference>
<feature type="region of interest" description="Disordered" evidence="1">
    <location>
        <begin position="1"/>
        <end position="35"/>
    </location>
</feature>
<organism evidence="2 3">
    <name type="scientific">Euplotes crassus</name>
    <dbReference type="NCBI Taxonomy" id="5936"/>
    <lineage>
        <taxon>Eukaryota</taxon>
        <taxon>Sar</taxon>
        <taxon>Alveolata</taxon>
        <taxon>Ciliophora</taxon>
        <taxon>Intramacronucleata</taxon>
        <taxon>Spirotrichea</taxon>
        <taxon>Hypotrichia</taxon>
        <taxon>Euplotida</taxon>
        <taxon>Euplotidae</taxon>
        <taxon>Moneuplotes</taxon>
    </lineage>
</organism>
<reference evidence="2" key="1">
    <citation type="submission" date="2023-07" db="EMBL/GenBank/DDBJ databases">
        <authorList>
            <consortium name="AG Swart"/>
            <person name="Singh M."/>
            <person name="Singh A."/>
            <person name="Seah K."/>
            <person name="Emmerich C."/>
        </authorList>
    </citation>
    <scope>NUCLEOTIDE SEQUENCE</scope>
    <source>
        <strain evidence="2">DP1</strain>
    </source>
</reference>
<feature type="region of interest" description="Disordered" evidence="1">
    <location>
        <begin position="106"/>
        <end position="136"/>
    </location>
</feature>
<dbReference type="AlphaFoldDB" id="A0AAD1XC71"/>
<evidence type="ECO:0000256" key="1">
    <source>
        <dbReference type="SAM" id="MobiDB-lite"/>
    </source>
</evidence>
<feature type="compositionally biased region" description="Basic and acidic residues" evidence="1">
    <location>
        <begin position="1"/>
        <end position="28"/>
    </location>
</feature>
<proteinExistence type="predicted"/>
<feature type="compositionally biased region" description="Basic and acidic residues" evidence="1">
    <location>
        <begin position="106"/>
        <end position="131"/>
    </location>
</feature>
<accession>A0AAD1XC71</accession>
<evidence type="ECO:0000313" key="3">
    <source>
        <dbReference type="Proteomes" id="UP001295684"/>
    </source>
</evidence>
<gene>
    <name evidence="2" type="ORF">ECRASSUSDP1_LOCUS6950</name>
</gene>
<comment type="caution">
    <text evidence="2">The sequence shown here is derived from an EMBL/GenBank/DDBJ whole genome shotgun (WGS) entry which is preliminary data.</text>
</comment>
<evidence type="ECO:0000313" key="2">
    <source>
        <dbReference type="EMBL" id="CAI2365642.1"/>
    </source>
</evidence>